<dbReference type="AlphaFoldDB" id="A0A4S4KJX4"/>
<organism evidence="2 3">
    <name type="scientific">Hermanssonia centrifuga</name>
    <dbReference type="NCBI Taxonomy" id="98765"/>
    <lineage>
        <taxon>Eukaryota</taxon>
        <taxon>Fungi</taxon>
        <taxon>Dikarya</taxon>
        <taxon>Basidiomycota</taxon>
        <taxon>Agaricomycotina</taxon>
        <taxon>Agaricomycetes</taxon>
        <taxon>Polyporales</taxon>
        <taxon>Meruliaceae</taxon>
        <taxon>Hermanssonia</taxon>
    </lineage>
</organism>
<sequence length="187" mass="20164">MYAGDANGRISTNVNSGNHLSATPQLAGEEGVPDSGPAVEVIELANGETIWSIVNGLRDDDSESFYDNRASFASEYSADGVKVFFKEHGRKTSKSSNTSFLSRKKQAQSSASNRPETKVFFSSSAQIGRLIENMSRDMDAGSFNITPERVHGHAAHSASSSVGSAADMRWTLEERLEHMLGSMSHSS</sequence>
<feature type="region of interest" description="Disordered" evidence="1">
    <location>
        <begin position="90"/>
        <end position="117"/>
    </location>
</feature>
<evidence type="ECO:0000313" key="2">
    <source>
        <dbReference type="EMBL" id="THG98714.1"/>
    </source>
</evidence>
<comment type="caution">
    <text evidence="2">The sequence shown here is derived from an EMBL/GenBank/DDBJ whole genome shotgun (WGS) entry which is preliminary data.</text>
</comment>
<keyword evidence="3" id="KW-1185">Reference proteome</keyword>
<protein>
    <submittedName>
        <fullName evidence="2">Uncharacterized protein</fullName>
    </submittedName>
</protein>
<evidence type="ECO:0000256" key="1">
    <source>
        <dbReference type="SAM" id="MobiDB-lite"/>
    </source>
</evidence>
<dbReference type="Proteomes" id="UP000309038">
    <property type="component" value="Unassembled WGS sequence"/>
</dbReference>
<gene>
    <name evidence="2" type="ORF">EW026_g3514</name>
</gene>
<feature type="region of interest" description="Disordered" evidence="1">
    <location>
        <begin position="1"/>
        <end position="35"/>
    </location>
</feature>
<feature type="compositionally biased region" description="Polar residues" evidence="1">
    <location>
        <begin position="94"/>
        <end position="117"/>
    </location>
</feature>
<dbReference type="EMBL" id="SGPJ01000107">
    <property type="protein sequence ID" value="THG98714.1"/>
    <property type="molecule type" value="Genomic_DNA"/>
</dbReference>
<reference evidence="2 3" key="1">
    <citation type="submission" date="2019-02" db="EMBL/GenBank/DDBJ databases">
        <title>Genome sequencing of the rare red list fungi Phlebia centrifuga.</title>
        <authorList>
            <person name="Buettner E."/>
            <person name="Kellner H."/>
        </authorList>
    </citation>
    <scope>NUCLEOTIDE SEQUENCE [LARGE SCALE GENOMIC DNA]</scope>
    <source>
        <strain evidence="2 3">DSM 108282</strain>
    </source>
</reference>
<proteinExistence type="predicted"/>
<name>A0A4S4KJX4_9APHY</name>
<accession>A0A4S4KJX4</accession>
<evidence type="ECO:0000313" key="3">
    <source>
        <dbReference type="Proteomes" id="UP000309038"/>
    </source>
</evidence>
<feature type="compositionally biased region" description="Polar residues" evidence="1">
    <location>
        <begin position="9"/>
        <end position="24"/>
    </location>
</feature>